<sequence length="752" mass="84838">MNQLAVFAINKHIVWLLRKVQGKKRRAWGQEMRKPKFSYKRDFLFSLAELDTCKKLPTGFDSSILRELDDQSETVRYSYHDSDACRLQSSLSHCEWRNPEQGLLASGAFARVHRGVAETSVPVVQGGSFQLLNRSSEPYRPPHLCKAKYYSGRESKDLYNDETFGSPDNMSQDRAEKEKFRRDSFELMRKEQEMATQEKKKKICDEQKENLNPEIAIVLEDSGVDKKVANKYSESKASETCDVKEGHPENPSLFSSYLTHQLLEGEKKTAGDQNVIEYDSIKFSFETNGFGHKLIKSALTPVTKEVSVELHGRCNPGVLSFECLEESILSEIKGHDSTQHHSINGRNSYDVVESQPSYSYYDVAHQHFLSLLLKGAGLTDLAESSMLNTWSLDKPYVSETEIDNNQLKKTGTRKDLTSRSKQDYTMESHILLPVGDNSSIPLTVNESGSIGDVDGIAFSSFVKQTGVSKRNINLLVSDIQAKAGLDLKGRPESLQSSLTSFDELDICLPDEDSLITVDDYIFPQDSMFVAAGGTLSAPINTFKRLFDCRVAVSNKRSDLAGFGSSTSFRGSHNLLSLETCYNCLHKQQSYPQLYHSQMKPAKARMSHSKCQESQRGSRIKPRDLKSYPYNLQSLQYFPKNVHLTPRHLRAAATGFNHSGTQLLQELPVPGYFPHHQLYEQPRVAFPQHTSDEMACYGQDQNAMLKSLDFNQQSYNYPENDSSRNFEMGIERKADASSPTTAGHVQEVFGRKV</sequence>
<gene>
    <name evidence="2" type="primary">LOC111291419</name>
</gene>
<evidence type="ECO:0000313" key="2">
    <source>
        <dbReference type="RefSeq" id="XP_022738873.1"/>
    </source>
</evidence>
<protein>
    <submittedName>
        <fullName evidence="2">Uncharacterized protein LOC111291419 isoform X1</fullName>
    </submittedName>
</protein>
<dbReference type="GeneID" id="111291419"/>
<dbReference type="RefSeq" id="XP_022738873.1">
    <property type="nucleotide sequence ID" value="XM_022883138.1"/>
</dbReference>
<evidence type="ECO:0000313" key="1">
    <source>
        <dbReference type="Proteomes" id="UP000515121"/>
    </source>
</evidence>
<dbReference type="PANTHER" id="PTHR34802">
    <property type="entry name" value="CHORISMATE SYNTHASE"/>
    <property type="match status" value="1"/>
</dbReference>
<organism evidence="1 2">
    <name type="scientific">Durio zibethinus</name>
    <name type="common">Durian</name>
    <dbReference type="NCBI Taxonomy" id="66656"/>
    <lineage>
        <taxon>Eukaryota</taxon>
        <taxon>Viridiplantae</taxon>
        <taxon>Streptophyta</taxon>
        <taxon>Embryophyta</taxon>
        <taxon>Tracheophyta</taxon>
        <taxon>Spermatophyta</taxon>
        <taxon>Magnoliopsida</taxon>
        <taxon>eudicotyledons</taxon>
        <taxon>Gunneridae</taxon>
        <taxon>Pentapetalae</taxon>
        <taxon>rosids</taxon>
        <taxon>malvids</taxon>
        <taxon>Malvales</taxon>
        <taxon>Malvaceae</taxon>
        <taxon>Helicteroideae</taxon>
        <taxon>Durio</taxon>
    </lineage>
</organism>
<proteinExistence type="predicted"/>
<keyword evidence="1" id="KW-1185">Reference proteome</keyword>
<dbReference type="KEGG" id="dzi:111291419"/>
<dbReference type="PANTHER" id="PTHR34802:SF3">
    <property type="match status" value="1"/>
</dbReference>
<reference evidence="2" key="1">
    <citation type="submission" date="2025-08" db="UniProtKB">
        <authorList>
            <consortium name="RefSeq"/>
        </authorList>
    </citation>
    <scope>IDENTIFICATION</scope>
    <source>
        <tissue evidence="2">Fruit stalk</tissue>
    </source>
</reference>
<name>A0A6P5YEL2_DURZI</name>
<dbReference type="Proteomes" id="UP000515121">
    <property type="component" value="Unplaced"/>
</dbReference>
<dbReference type="OrthoDB" id="826428at2759"/>
<accession>A0A6P5YEL2</accession>
<dbReference type="AlphaFoldDB" id="A0A6P5YEL2"/>